<organism evidence="3 4">
    <name type="scientific">Adiantum capillus-veneris</name>
    <name type="common">Maidenhair fern</name>
    <dbReference type="NCBI Taxonomy" id="13818"/>
    <lineage>
        <taxon>Eukaryota</taxon>
        <taxon>Viridiplantae</taxon>
        <taxon>Streptophyta</taxon>
        <taxon>Embryophyta</taxon>
        <taxon>Tracheophyta</taxon>
        <taxon>Polypodiopsida</taxon>
        <taxon>Polypodiidae</taxon>
        <taxon>Polypodiales</taxon>
        <taxon>Pteridineae</taxon>
        <taxon>Pteridaceae</taxon>
        <taxon>Vittarioideae</taxon>
        <taxon>Adiantum</taxon>
    </lineage>
</organism>
<evidence type="ECO:0000313" key="4">
    <source>
        <dbReference type="Proteomes" id="UP000886520"/>
    </source>
</evidence>
<accession>A0A9D4ZG93</accession>
<dbReference type="OrthoDB" id="10264738at2759"/>
<dbReference type="EMBL" id="JABFUD020000010">
    <property type="protein sequence ID" value="KAI5074319.1"/>
    <property type="molecule type" value="Genomic_DNA"/>
</dbReference>
<name>A0A9D4ZG93_ADICA</name>
<dbReference type="SMART" id="SM00332">
    <property type="entry name" value="PP2Cc"/>
    <property type="match status" value="1"/>
</dbReference>
<feature type="region of interest" description="Disordered" evidence="1">
    <location>
        <begin position="177"/>
        <end position="208"/>
    </location>
</feature>
<evidence type="ECO:0000259" key="2">
    <source>
        <dbReference type="PROSITE" id="PS51746"/>
    </source>
</evidence>
<dbReference type="InterPro" id="IPR001932">
    <property type="entry name" value="PPM-type_phosphatase-like_dom"/>
</dbReference>
<reference evidence="3" key="1">
    <citation type="submission" date="2021-01" db="EMBL/GenBank/DDBJ databases">
        <title>Adiantum capillus-veneris genome.</title>
        <authorList>
            <person name="Fang Y."/>
            <person name="Liao Q."/>
        </authorList>
    </citation>
    <scope>NUCLEOTIDE SEQUENCE</scope>
    <source>
        <strain evidence="3">H3</strain>
        <tissue evidence="3">Leaf</tissue>
    </source>
</reference>
<protein>
    <recommendedName>
        <fullName evidence="2">PPM-type phosphatase domain-containing protein</fullName>
    </recommendedName>
</protein>
<keyword evidence="4" id="KW-1185">Reference proteome</keyword>
<dbReference type="Pfam" id="PF00481">
    <property type="entry name" value="PP2C"/>
    <property type="match status" value="1"/>
</dbReference>
<evidence type="ECO:0000313" key="3">
    <source>
        <dbReference type="EMBL" id="KAI5074319.1"/>
    </source>
</evidence>
<dbReference type="Gene3D" id="3.60.40.10">
    <property type="entry name" value="PPM-type phosphatase domain"/>
    <property type="match status" value="1"/>
</dbReference>
<evidence type="ECO:0000256" key="1">
    <source>
        <dbReference type="SAM" id="MobiDB-lite"/>
    </source>
</evidence>
<dbReference type="InterPro" id="IPR036457">
    <property type="entry name" value="PPM-type-like_dom_sf"/>
</dbReference>
<dbReference type="CDD" id="cd00143">
    <property type="entry name" value="PP2Cc"/>
    <property type="match status" value="1"/>
</dbReference>
<dbReference type="InterPro" id="IPR015655">
    <property type="entry name" value="PP2C"/>
</dbReference>
<dbReference type="PROSITE" id="PS51746">
    <property type="entry name" value="PPM_2"/>
    <property type="match status" value="1"/>
</dbReference>
<comment type="caution">
    <text evidence="3">The sequence shown here is derived from an EMBL/GenBank/DDBJ whole genome shotgun (WGS) entry which is preliminary data.</text>
</comment>
<gene>
    <name evidence="3" type="ORF">GOP47_0010280</name>
</gene>
<feature type="domain" description="PPM-type phosphatase" evidence="2">
    <location>
        <begin position="116"/>
        <end position="424"/>
    </location>
</feature>
<dbReference type="SUPFAM" id="SSF81606">
    <property type="entry name" value="PP2C-like"/>
    <property type="match status" value="1"/>
</dbReference>
<dbReference type="AlphaFoldDB" id="A0A9D4ZG93"/>
<dbReference type="GO" id="GO:0004722">
    <property type="term" value="F:protein serine/threonine phosphatase activity"/>
    <property type="evidence" value="ECO:0007669"/>
    <property type="project" value="InterPro"/>
</dbReference>
<dbReference type="Proteomes" id="UP000886520">
    <property type="component" value="Chromosome 10"/>
</dbReference>
<proteinExistence type="predicted"/>
<dbReference type="PANTHER" id="PTHR47992">
    <property type="entry name" value="PROTEIN PHOSPHATASE"/>
    <property type="match status" value="1"/>
</dbReference>
<sequence length="424" mass="46640">MFDCLSLSMAPWGKIWRRAIMRLCIKLGSWPLIYPAIEIELPGEGLLASPHSGDNPNNPTYANGNMPTKRAVYVLKSKKEEITTGCNRASAEADSARDSASCIEQLRYASNGGYSNVSLFTKQGQKGVNQDAMIVWEKFASQEDLVFCGVFDGHGPDGHRVARNVRDVLPQKLAASWKSTQQVARDNASSSDDSENESSSQREMDYSGDGIGDPSVIMAWKESFVAAYKVTDRELLVNDYVDCVSSGTTAVTLVKHGNDLIVGNVGDSRAVLGTRAADDTLLALPLTVDLKPNVPREAERIRRHKGRVFALQKEPRVHRVWLPHQNAPGLAMARALGDYCLKNHGVISEPEVTYRRLTNKDEFVVLATDGIWDVLTNEQVVEMVASAPDKSQVARTIVERAVYAWKSRQAALKADDCAVVCLFL</sequence>